<evidence type="ECO:0000313" key="8">
    <source>
        <dbReference type="Proteomes" id="UP001210211"/>
    </source>
</evidence>
<organism evidence="7 8">
    <name type="scientific">Rhynchospora tenuis</name>
    <dbReference type="NCBI Taxonomy" id="198213"/>
    <lineage>
        <taxon>Eukaryota</taxon>
        <taxon>Viridiplantae</taxon>
        <taxon>Streptophyta</taxon>
        <taxon>Embryophyta</taxon>
        <taxon>Tracheophyta</taxon>
        <taxon>Spermatophyta</taxon>
        <taxon>Magnoliopsida</taxon>
        <taxon>Liliopsida</taxon>
        <taxon>Poales</taxon>
        <taxon>Cyperaceae</taxon>
        <taxon>Cyperoideae</taxon>
        <taxon>Rhynchosporeae</taxon>
        <taxon>Rhynchospora</taxon>
    </lineage>
</organism>
<dbReference type="EC" id="6.3.3.2" evidence="5"/>
<dbReference type="PANTHER" id="PTHR23407">
    <property type="entry name" value="ATPASE INHIBITOR/5-FORMYLTETRAHYDROFOLATE CYCLO-LIGASE"/>
    <property type="match status" value="1"/>
</dbReference>
<name>A0AAD6EK03_9POAL</name>
<keyword evidence="8" id="KW-1185">Reference proteome</keyword>
<keyword evidence="3" id="KW-0067">ATP-binding</keyword>
<comment type="catalytic activity">
    <reaction evidence="4">
        <text>(6S)-5-formyl-5,6,7,8-tetrahydrofolate + ATP = (6R)-5,10-methenyltetrahydrofolate + ADP + phosphate</text>
        <dbReference type="Rhea" id="RHEA:10488"/>
        <dbReference type="ChEBI" id="CHEBI:30616"/>
        <dbReference type="ChEBI" id="CHEBI:43474"/>
        <dbReference type="ChEBI" id="CHEBI:57455"/>
        <dbReference type="ChEBI" id="CHEBI:57457"/>
        <dbReference type="ChEBI" id="CHEBI:456216"/>
        <dbReference type="EC" id="6.3.3.2"/>
    </reaction>
</comment>
<dbReference type="InterPro" id="IPR037171">
    <property type="entry name" value="NagB/RpiA_transferase-like"/>
</dbReference>
<dbReference type="InterPro" id="IPR002698">
    <property type="entry name" value="FTHF_cligase"/>
</dbReference>
<evidence type="ECO:0000256" key="2">
    <source>
        <dbReference type="ARBA" id="ARBA00022741"/>
    </source>
</evidence>
<dbReference type="InterPro" id="IPR024185">
    <property type="entry name" value="FTHF_cligase-like_sf"/>
</dbReference>
<keyword evidence="2" id="KW-0547">Nucleotide-binding</keyword>
<evidence type="ECO:0000256" key="4">
    <source>
        <dbReference type="ARBA" id="ARBA00036539"/>
    </source>
</evidence>
<dbReference type="Pfam" id="PF01812">
    <property type="entry name" value="5-FTHF_cyc-lig"/>
    <property type="match status" value="2"/>
</dbReference>
<dbReference type="GO" id="GO:0005739">
    <property type="term" value="C:mitochondrion"/>
    <property type="evidence" value="ECO:0007669"/>
    <property type="project" value="TreeGrafter"/>
</dbReference>
<dbReference type="PANTHER" id="PTHR23407:SF1">
    <property type="entry name" value="5-FORMYLTETRAHYDROFOLATE CYCLO-LIGASE"/>
    <property type="match status" value="1"/>
</dbReference>
<reference evidence="7 8" key="1">
    <citation type="journal article" date="2022" name="Cell">
        <title>Repeat-based holocentromeres influence genome architecture and karyotype evolution.</title>
        <authorList>
            <person name="Hofstatter P.G."/>
            <person name="Thangavel G."/>
            <person name="Lux T."/>
            <person name="Neumann P."/>
            <person name="Vondrak T."/>
            <person name="Novak P."/>
            <person name="Zhang M."/>
            <person name="Costa L."/>
            <person name="Castellani M."/>
            <person name="Scott A."/>
            <person name="Toegelov H."/>
            <person name="Fuchs J."/>
            <person name="Mata-Sucre Y."/>
            <person name="Dias Y."/>
            <person name="Vanzela A.L.L."/>
            <person name="Huettel B."/>
            <person name="Almeida C.C.S."/>
            <person name="Simkova H."/>
            <person name="Souza G."/>
            <person name="Pedrosa-Harand A."/>
            <person name="Macas J."/>
            <person name="Mayer K.F.X."/>
            <person name="Houben A."/>
            <person name="Marques A."/>
        </authorList>
    </citation>
    <scope>NUCLEOTIDE SEQUENCE [LARGE SCALE GENOMIC DNA]</scope>
    <source>
        <strain evidence="7">RhyTen1mFocal</strain>
    </source>
</reference>
<comment type="caution">
    <text evidence="7">The sequence shown here is derived from an EMBL/GenBank/DDBJ whole genome shotgun (WGS) entry which is preliminary data.</text>
</comment>
<feature type="transmembrane region" description="Helical" evidence="6">
    <location>
        <begin position="211"/>
        <end position="232"/>
    </location>
</feature>
<evidence type="ECO:0000256" key="1">
    <source>
        <dbReference type="ARBA" id="ARBA00010638"/>
    </source>
</evidence>
<gene>
    <name evidence="7" type="ORF">LUZ61_016406</name>
</gene>
<keyword evidence="6" id="KW-0812">Transmembrane</keyword>
<dbReference type="Gene3D" id="3.40.50.10420">
    <property type="entry name" value="NagB/RpiA/CoA transferase-like"/>
    <property type="match status" value="2"/>
</dbReference>
<evidence type="ECO:0000256" key="5">
    <source>
        <dbReference type="ARBA" id="ARBA00038966"/>
    </source>
</evidence>
<keyword evidence="6" id="KW-1133">Transmembrane helix</keyword>
<keyword evidence="6" id="KW-0472">Membrane</keyword>
<evidence type="ECO:0000256" key="3">
    <source>
        <dbReference type="ARBA" id="ARBA00022840"/>
    </source>
</evidence>
<comment type="similarity">
    <text evidence="1">Belongs to the 5-formyltetrahydrofolate cyclo-ligase family.</text>
</comment>
<dbReference type="GO" id="GO:0005524">
    <property type="term" value="F:ATP binding"/>
    <property type="evidence" value="ECO:0007669"/>
    <property type="project" value="UniProtKB-KW"/>
</dbReference>
<dbReference type="GO" id="GO:0009396">
    <property type="term" value="P:folic acid-containing compound biosynthetic process"/>
    <property type="evidence" value="ECO:0007669"/>
    <property type="project" value="TreeGrafter"/>
</dbReference>
<dbReference type="Proteomes" id="UP001210211">
    <property type="component" value="Unassembled WGS sequence"/>
</dbReference>
<evidence type="ECO:0000313" key="7">
    <source>
        <dbReference type="EMBL" id="KAJ3687242.1"/>
    </source>
</evidence>
<sequence length="317" mass="35201">MKRGLLLPLLKGEQSLLMLHSSCFSAITSPAIANLTSSSSSSPPSSFRLSCAATSMATTVQEQKKALRSEIRKALKALSPQQRAHEDFVIQSTILSSSWFESSQRLCAYISCPSLREVDTSTILSQVLTKPDSEHQVQTQKELYVPRVEDKNSNMRMLKITTMDDLVANSMNILEPSPLDGSGNQREDVMSTTNPVDLFLLPGKRNFKFKLSLCFICFSFCLSLNIANYYYYAGVCFDKEGRRLGRGGGYYDVLLKRYQDLALEKKWNKPLLVALAYSVQIKDEGVIPVTPTDMPIDAIVSSDGVIPISPIAKEKMS</sequence>
<dbReference type="EMBL" id="JAMRDG010000002">
    <property type="protein sequence ID" value="KAJ3687242.1"/>
    <property type="molecule type" value="Genomic_DNA"/>
</dbReference>
<dbReference type="SUPFAM" id="SSF100950">
    <property type="entry name" value="NagB/RpiA/CoA transferase-like"/>
    <property type="match status" value="1"/>
</dbReference>
<protein>
    <recommendedName>
        <fullName evidence="5">5-formyltetrahydrofolate cyclo-ligase</fullName>
        <ecNumber evidence="5">6.3.3.2</ecNumber>
    </recommendedName>
</protein>
<proteinExistence type="inferred from homology"/>
<dbReference type="GO" id="GO:0030272">
    <property type="term" value="F:5-formyltetrahydrofolate cyclo-ligase activity"/>
    <property type="evidence" value="ECO:0007669"/>
    <property type="project" value="UniProtKB-EC"/>
</dbReference>
<dbReference type="AlphaFoldDB" id="A0AAD6EK03"/>
<dbReference type="GO" id="GO:0035999">
    <property type="term" value="P:tetrahydrofolate interconversion"/>
    <property type="evidence" value="ECO:0007669"/>
    <property type="project" value="TreeGrafter"/>
</dbReference>
<evidence type="ECO:0000256" key="6">
    <source>
        <dbReference type="SAM" id="Phobius"/>
    </source>
</evidence>
<accession>A0AAD6EK03</accession>